<evidence type="ECO:0000313" key="3">
    <source>
        <dbReference type="EMBL" id="GGA97686.1"/>
    </source>
</evidence>
<accession>A0A916WHB2</accession>
<evidence type="ECO:0000313" key="4">
    <source>
        <dbReference type="Proteomes" id="UP000606922"/>
    </source>
</evidence>
<dbReference type="InterPro" id="IPR018392">
    <property type="entry name" value="LysM"/>
</dbReference>
<dbReference type="RefSeq" id="WP_188509591.1">
    <property type="nucleotide sequence ID" value="NZ_BMGB01000001.1"/>
</dbReference>
<gene>
    <name evidence="3" type="ORF">GCM10010979_10200</name>
</gene>
<keyword evidence="4" id="KW-1185">Reference proteome</keyword>
<evidence type="ECO:0000259" key="2">
    <source>
        <dbReference type="PROSITE" id="PS51782"/>
    </source>
</evidence>
<reference evidence="3" key="1">
    <citation type="journal article" date="2014" name="Int. J. Syst. Evol. Microbiol.">
        <title>Complete genome sequence of Corynebacterium casei LMG S-19264T (=DSM 44701T), isolated from a smear-ripened cheese.</title>
        <authorList>
            <consortium name="US DOE Joint Genome Institute (JGI-PGF)"/>
            <person name="Walter F."/>
            <person name="Albersmeier A."/>
            <person name="Kalinowski J."/>
            <person name="Ruckert C."/>
        </authorList>
    </citation>
    <scope>NUCLEOTIDE SEQUENCE</scope>
    <source>
        <strain evidence="3">CGMCC 1.12813</strain>
    </source>
</reference>
<name>A0A916WHB2_9MICO</name>
<dbReference type="CDD" id="cd00118">
    <property type="entry name" value="LysM"/>
    <property type="match status" value="1"/>
</dbReference>
<feature type="signal peptide" evidence="1">
    <location>
        <begin position="1"/>
        <end position="24"/>
    </location>
</feature>
<reference evidence="3" key="2">
    <citation type="submission" date="2020-09" db="EMBL/GenBank/DDBJ databases">
        <authorList>
            <person name="Sun Q."/>
            <person name="Zhou Y."/>
        </authorList>
    </citation>
    <scope>NUCLEOTIDE SEQUENCE</scope>
    <source>
        <strain evidence="3">CGMCC 1.12813</strain>
    </source>
</reference>
<sequence length="264" mass="27453">MNARHLLAPLVAVALLAGCTVVTPEPSETDAALVTGKTNTPTPAPIHLEEGTVVATGELVSVDDLTTGDVSIVAAPAGEFRLQIDNFVTPPGTDLIPNLSAEPFTEAAYCDGGFMMFVLDHIAPAPSASVVLHVGGGMRVGDITFGNPDFFDTLVITLNDANAPRTGCFYSVVATAPLVWTMPDLRPDIRVVDSGPTGGATGPVTENSNGLATYEVVAGDILDEIAARFGISVLDLFYLNPARGRGQQRLAIAGEILNLDKAGR</sequence>
<keyword evidence="1" id="KW-0732">Signal</keyword>
<feature type="chain" id="PRO_5038534241" description="LysM domain-containing protein" evidence="1">
    <location>
        <begin position="25"/>
        <end position="264"/>
    </location>
</feature>
<proteinExistence type="predicted"/>
<feature type="domain" description="LysM" evidence="2">
    <location>
        <begin position="212"/>
        <end position="259"/>
    </location>
</feature>
<evidence type="ECO:0000256" key="1">
    <source>
        <dbReference type="SAM" id="SignalP"/>
    </source>
</evidence>
<dbReference type="InterPro" id="IPR036779">
    <property type="entry name" value="LysM_dom_sf"/>
</dbReference>
<protein>
    <recommendedName>
        <fullName evidence="2">LysM domain-containing protein</fullName>
    </recommendedName>
</protein>
<dbReference type="Gene3D" id="3.10.350.10">
    <property type="entry name" value="LysM domain"/>
    <property type="match status" value="1"/>
</dbReference>
<dbReference type="AlphaFoldDB" id="A0A916WHB2"/>
<dbReference type="Proteomes" id="UP000606922">
    <property type="component" value="Unassembled WGS sequence"/>
</dbReference>
<comment type="caution">
    <text evidence="3">The sequence shown here is derived from an EMBL/GenBank/DDBJ whole genome shotgun (WGS) entry which is preliminary data.</text>
</comment>
<dbReference type="EMBL" id="BMGB01000001">
    <property type="protein sequence ID" value="GGA97686.1"/>
    <property type="molecule type" value="Genomic_DNA"/>
</dbReference>
<organism evidence="3 4">
    <name type="scientific">Conyzicola nivalis</name>
    <dbReference type="NCBI Taxonomy" id="1477021"/>
    <lineage>
        <taxon>Bacteria</taxon>
        <taxon>Bacillati</taxon>
        <taxon>Actinomycetota</taxon>
        <taxon>Actinomycetes</taxon>
        <taxon>Micrococcales</taxon>
        <taxon>Microbacteriaceae</taxon>
        <taxon>Conyzicola</taxon>
    </lineage>
</organism>
<dbReference type="PROSITE" id="PS51782">
    <property type="entry name" value="LYSM"/>
    <property type="match status" value="1"/>
</dbReference>
<dbReference type="PROSITE" id="PS51257">
    <property type="entry name" value="PROKAR_LIPOPROTEIN"/>
    <property type="match status" value="1"/>
</dbReference>